<evidence type="ECO:0000256" key="1">
    <source>
        <dbReference type="HAMAP-Rule" id="MF_00715"/>
    </source>
</evidence>
<dbReference type="InterPro" id="IPR007236">
    <property type="entry name" value="SlyX"/>
</dbReference>
<accession>A0A1V3NQP0</accession>
<comment type="similarity">
    <text evidence="1">Belongs to the SlyX family.</text>
</comment>
<keyword evidence="2" id="KW-0175">Coiled coil</keyword>
<proteinExistence type="inferred from homology"/>
<dbReference type="STRING" id="108003.B1C78_03950"/>
<dbReference type="Gene3D" id="1.20.5.300">
    <property type="match status" value="1"/>
</dbReference>
<feature type="coiled-coil region" evidence="2">
    <location>
        <begin position="23"/>
        <end position="57"/>
    </location>
</feature>
<gene>
    <name evidence="1" type="primary">slyX</name>
    <name evidence="3" type="ORF">B1C78_03950</name>
</gene>
<name>A0A1V3NQP0_9GAMM</name>
<sequence>MSNALEERIVELEIRLSHQDDMLQTLNRLITEQQITIERLQADMANLRLYVSELLATQGGDPGPEPPPPHY</sequence>
<dbReference type="PANTHER" id="PTHR36508">
    <property type="entry name" value="PROTEIN SLYX"/>
    <property type="match status" value="1"/>
</dbReference>
<dbReference type="EMBL" id="MVBK01000021">
    <property type="protein sequence ID" value="OOG27142.1"/>
    <property type="molecule type" value="Genomic_DNA"/>
</dbReference>
<keyword evidence="4" id="KW-1185">Reference proteome</keyword>
<dbReference type="HAMAP" id="MF_00715">
    <property type="entry name" value="SlyX"/>
    <property type="match status" value="1"/>
</dbReference>
<comment type="caution">
    <text evidence="3">The sequence shown here is derived from an EMBL/GenBank/DDBJ whole genome shotgun (WGS) entry which is preliminary data.</text>
</comment>
<reference evidence="3 4" key="1">
    <citation type="submission" date="2017-02" db="EMBL/GenBank/DDBJ databases">
        <title>Genomic diversity within the haloalkaliphilic genus Thioalkalivibrio.</title>
        <authorList>
            <person name="Ahn A.-C."/>
            <person name="Meier-Kolthoff J."/>
            <person name="Overmars L."/>
            <person name="Richter M."/>
            <person name="Woyke T."/>
            <person name="Sorokin D.Y."/>
            <person name="Muyzer G."/>
        </authorList>
    </citation>
    <scope>NUCLEOTIDE SEQUENCE [LARGE SCALE GENOMIC DNA]</scope>
    <source>
        <strain evidence="3 4">ALJD</strain>
    </source>
</reference>
<organism evidence="3 4">
    <name type="scientific">Thioalkalivibrio denitrificans</name>
    <dbReference type="NCBI Taxonomy" id="108003"/>
    <lineage>
        <taxon>Bacteria</taxon>
        <taxon>Pseudomonadati</taxon>
        <taxon>Pseudomonadota</taxon>
        <taxon>Gammaproteobacteria</taxon>
        <taxon>Chromatiales</taxon>
        <taxon>Ectothiorhodospiraceae</taxon>
        <taxon>Thioalkalivibrio</taxon>
    </lineage>
</organism>
<dbReference type="Proteomes" id="UP000189462">
    <property type="component" value="Unassembled WGS sequence"/>
</dbReference>
<protein>
    <recommendedName>
        <fullName evidence="1">Protein SlyX homolog</fullName>
    </recommendedName>
</protein>
<dbReference type="PANTHER" id="PTHR36508:SF1">
    <property type="entry name" value="PROTEIN SLYX"/>
    <property type="match status" value="1"/>
</dbReference>
<dbReference type="Pfam" id="PF04102">
    <property type="entry name" value="SlyX"/>
    <property type="match status" value="1"/>
</dbReference>
<dbReference type="RefSeq" id="WP_077277835.1">
    <property type="nucleotide sequence ID" value="NZ_MVBK01000021.1"/>
</dbReference>
<evidence type="ECO:0000256" key="2">
    <source>
        <dbReference type="SAM" id="Coils"/>
    </source>
</evidence>
<dbReference type="AlphaFoldDB" id="A0A1V3NQP0"/>
<evidence type="ECO:0000313" key="3">
    <source>
        <dbReference type="EMBL" id="OOG27142.1"/>
    </source>
</evidence>
<dbReference type="OrthoDB" id="5796893at2"/>
<evidence type="ECO:0000313" key="4">
    <source>
        <dbReference type="Proteomes" id="UP000189462"/>
    </source>
</evidence>